<dbReference type="EMBL" id="CP014244">
    <property type="protein sequence ID" value="AMD20912.1"/>
    <property type="molecule type" value="Genomic_DNA"/>
</dbReference>
<feature type="compositionally biased region" description="Polar residues" evidence="1">
    <location>
        <begin position="88"/>
        <end position="102"/>
    </location>
</feature>
<gene>
    <name evidence="2" type="ORF">AW171_hschr42834</name>
</gene>
<proteinExistence type="predicted"/>
<evidence type="ECO:0000313" key="2">
    <source>
        <dbReference type="EMBL" id="AMD20912.1"/>
    </source>
</evidence>
<feature type="compositionally biased region" description="Acidic residues" evidence="1">
    <location>
        <begin position="266"/>
        <end position="281"/>
    </location>
</feature>
<feature type="region of interest" description="Disordered" evidence="1">
    <location>
        <begin position="245"/>
        <end position="283"/>
    </location>
</feature>
<evidence type="ECO:0000256" key="1">
    <source>
        <dbReference type="SAM" id="MobiDB-lite"/>
    </source>
</evidence>
<dbReference type="RefSeq" id="XP_017987908.1">
    <property type="nucleotide sequence ID" value="XM_018132419.1"/>
</dbReference>
<sequence length="356" mass="39632">MATTIDPSISLNPVKDATVSQGYYSVSRGTLLSRDTYTDRDIVDNDSSPPRNEGIAAGFGSLGLLKNRRHRLRRWWNRFYLGEKHEPNNSSDTEGVSDTNDNAGTSAIATAGTTAALDGNDVNLNAKFDSKKPFSLEASNKPKLVERLNTDSGSDTQIENTDIEDSEDSLRWRYSNKFHTLKDWIHKTLRKTRNSSSIFQHGLVISDLYFHSERHMKAKFHTPADLTAKFRSKSNTLGATHGLEATDNEASASQDIPPCPATAYDSETDTDADQSSDAESEGEYRAQVMNVQMLDSLRTNPNQRSSVASFNHVGHMGDVSIKDEEEEMGDLHIRLKDIGLSPTNEFYRELYAICNI</sequence>
<protein>
    <submittedName>
        <fullName evidence="2">HDR170Cp</fullName>
    </submittedName>
</protein>
<dbReference type="Proteomes" id="UP000243052">
    <property type="component" value="Chromosome iv"/>
</dbReference>
<organism evidence="2 3">
    <name type="scientific">Eremothecium sinecaudum</name>
    <dbReference type="NCBI Taxonomy" id="45286"/>
    <lineage>
        <taxon>Eukaryota</taxon>
        <taxon>Fungi</taxon>
        <taxon>Dikarya</taxon>
        <taxon>Ascomycota</taxon>
        <taxon>Saccharomycotina</taxon>
        <taxon>Saccharomycetes</taxon>
        <taxon>Saccharomycetales</taxon>
        <taxon>Saccharomycetaceae</taxon>
        <taxon>Eremothecium</taxon>
    </lineage>
</organism>
<name>A0A120K2A5_9SACH</name>
<reference evidence="2 3" key="1">
    <citation type="submission" date="2016-01" db="EMBL/GenBank/DDBJ databases">
        <title>Genome sequence of the yeast Holleya sinecauda.</title>
        <authorList>
            <person name="Dietrich F.S."/>
        </authorList>
    </citation>
    <scope>NUCLEOTIDE SEQUENCE [LARGE SCALE GENOMIC DNA]</scope>
    <source>
        <strain evidence="2 3">ATCC 58844</strain>
    </source>
</reference>
<keyword evidence="3" id="KW-1185">Reference proteome</keyword>
<dbReference type="OrthoDB" id="10555930at2759"/>
<feature type="region of interest" description="Disordered" evidence="1">
    <location>
        <begin position="83"/>
        <end position="105"/>
    </location>
</feature>
<dbReference type="GeneID" id="28724181"/>
<dbReference type="AlphaFoldDB" id="A0A120K2A5"/>
<accession>A0A120K2A5</accession>
<evidence type="ECO:0000313" key="3">
    <source>
        <dbReference type="Proteomes" id="UP000243052"/>
    </source>
</evidence>